<dbReference type="Pfam" id="PF12146">
    <property type="entry name" value="Hydrolase_4"/>
    <property type="match status" value="1"/>
</dbReference>
<evidence type="ECO:0000313" key="2">
    <source>
        <dbReference type="EMBL" id="TQV78187.1"/>
    </source>
</evidence>
<dbReference type="AlphaFoldDB" id="A0A545TLR8"/>
<dbReference type="InterPro" id="IPR022742">
    <property type="entry name" value="Hydrolase_4"/>
</dbReference>
<dbReference type="InterPro" id="IPR029058">
    <property type="entry name" value="AB_hydrolase_fold"/>
</dbReference>
<sequence>MRKSALFIAICLIGGTIATIVVAEIIAAPQQRIVGPPPDNLPAESVFIEREQASPVAGWFIAGRPNHPGILLLHGIRADRRSMLGRAYFLYEAGYSVLLIDMQAHGETPGSYITFGYRESYDVHAALRYLRARLPDQPLGIVGVSLGGAAVLLGEKPVNADALVLEAVYSALDQAVQNRLTIRLGEVGRLLAPLLLWQVEPRLGIAVESLSPVSSISALTAPIMIVAGTEDKRTRPDETEKLFSLAPEPKQLYWVQGARHEDLHQYQPQEYEHKVLAFFDKYLRPTVDE</sequence>
<dbReference type="EMBL" id="VHSG01000013">
    <property type="protein sequence ID" value="TQV78187.1"/>
    <property type="molecule type" value="Genomic_DNA"/>
</dbReference>
<accession>A0A545TLR8</accession>
<dbReference type="Gene3D" id="3.40.50.1820">
    <property type="entry name" value="alpha/beta hydrolase"/>
    <property type="match status" value="1"/>
</dbReference>
<comment type="caution">
    <text evidence="2">The sequence shown here is derived from an EMBL/GenBank/DDBJ whole genome shotgun (WGS) entry which is preliminary data.</text>
</comment>
<dbReference type="SUPFAM" id="SSF53474">
    <property type="entry name" value="alpha/beta-Hydrolases"/>
    <property type="match status" value="1"/>
</dbReference>
<protein>
    <submittedName>
        <fullName evidence="2">Lysophospholipase</fullName>
    </submittedName>
</protein>
<dbReference type="Proteomes" id="UP000319732">
    <property type="component" value="Unassembled WGS sequence"/>
</dbReference>
<reference evidence="2 3" key="1">
    <citation type="submission" date="2019-06" db="EMBL/GenBank/DDBJ databases">
        <title>Whole genome sequence for Cellvibrionaceae sp. R142.</title>
        <authorList>
            <person name="Wang G."/>
        </authorList>
    </citation>
    <scope>NUCLEOTIDE SEQUENCE [LARGE SCALE GENOMIC DNA]</scope>
    <source>
        <strain evidence="2 3">R142</strain>
    </source>
</reference>
<dbReference type="PANTHER" id="PTHR43358">
    <property type="entry name" value="ALPHA/BETA-HYDROLASE"/>
    <property type="match status" value="1"/>
</dbReference>
<dbReference type="InterPro" id="IPR052920">
    <property type="entry name" value="DNA-binding_regulatory"/>
</dbReference>
<evidence type="ECO:0000259" key="1">
    <source>
        <dbReference type="Pfam" id="PF12146"/>
    </source>
</evidence>
<dbReference type="RefSeq" id="WP_142904967.1">
    <property type="nucleotide sequence ID" value="NZ_ML660094.1"/>
</dbReference>
<organism evidence="2 3">
    <name type="scientific">Exilibacterium tricleocarpae</name>
    <dbReference type="NCBI Taxonomy" id="2591008"/>
    <lineage>
        <taxon>Bacteria</taxon>
        <taxon>Pseudomonadati</taxon>
        <taxon>Pseudomonadota</taxon>
        <taxon>Gammaproteobacteria</taxon>
        <taxon>Cellvibrionales</taxon>
        <taxon>Cellvibrionaceae</taxon>
        <taxon>Exilibacterium</taxon>
    </lineage>
</organism>
<dbReference type="OrthoDB" id="9798884at2"/>
<gene>
    <name evidence="2" type="ORF">FKG94_14040</name>
</gene>
<dbReference type="PANTHER" id="PTHR43358:SF4">
    <property type="entry name" value="ALPHA_BETA HYDROLASE FOLD-1 DOMAIN-CONTAINING PROTEIN"/>
    <property type="match status" value="1"/>
</dbReference>
<evidence type="ECO:0000313" key="3">
    <source>
        <dbReference type="Proteomes" id="UP000319732"/>
    </source>
</evidence>
<feature type="domain" description="Serine aminopeptidase S33" evidence="1">
    <location>
        <begin position="70"/>
        <end position="184"/>
    </location>
</feature>
<proteinExistence type="predicted"/>
<keyword evidence="3" id="KW-1185">Reference proteome</keyword>
<name>A0A545TLR8_9GAMM</name>